<dbReference type="PROSITE" id="PS51125">
    <property type="entry name" value="NHL"/>
    <property type="match status" value="1"/>
</dbReference>
<dbReference type="InterPro" id="IPR013320">
    <property type="entry name" value="ConA-like_dom_sf"/>
</dbReference>
<keyword evidence="1" id="KW-0677">Repeat</keyword>
<evidence type="ECO:0000256" key="1">
    <source>
        <dbReference type="ARBA" id="ARBA00022737"/>
    </source>
</evidence>
<dbReference type="Pfam" id="PF01436">
    <property type="entry name" value="NHL"/>
    <property type="match status" value="1"/>
</dbReference>
<reference evidence="4" key="1">
    <citation type="submission" date="2017-09" db="EMBL/GenBank/DDBJ databases">
        <title>Depth-based differentiation of microbial function through sediment-hosted aquifers and enrichment of novel symbionts in the deep terrestrial subsurface.</title>
        <authorList>
            <person name="Probst A.J."/>
            <person name="Ladd B."/>
            <person name="Jarett J.K."/>
            <person name="Geller-Mcgrath D.E."/>
            <person name="Sieber C.M.K."/>
            <person name="Emerson J.B."/>
            <person name="Anantharaman K."/>
            <person name="Thomas B.C."/>
            <person name="Malmstrom R."/>
            <person name="Stieglmeier M."/>
            <person name="Klingl A."/>
            <person name="Woyke T."/>
            <person name="Ryan C.M."/>
            <person name="Banfield J.F."/>
        </authorList>
    </citation>
    <scope>NUCLEOTIDE SEQUENCE [LARGE SCALE GENOMIC DNA]</scope>
</reference>
<accession>A0A2M7TEP4</accession>
<proteinExistence type="predicted"/>
<dbReference type="EMBL" id="PFNK01000028">
    <property type="protein sequence ID" value="PIZ43767.1"/>
    <property type="molecule type" value="Genomic_DNA"/>
</dbReference>
<dbReference type="SUPFAM" id="SSF63829">
    <property type="entry name" value="Calcium-dependent phosphotriesterase"/>
    <property type="match status" value="1"/>
</dbReference>
<protein>
    <submittedName>
        <fullName evidence="3">Uncharacterized protein</fullName>
    </submittedName>
</protein>
<sequence length="442" mass="48622">MPKFQEGVLKRFILISLLLLLLGFIFRSTKSENALAYTQDNTTGTYTDTFSDSLGIGTTTQTYVTSGSVKLDLGTTSFYAPFDTDLNATTSLGSPTSNNAGLTFPSLTSSGYVNSALNAQTDKTLRFETTDNLATNKAQIDMWLKTNPDFYNNGDQSGKFNQPYQIYYDAISDFIYVADYSNSRIVKTKIDGEGWQTLGHYGTGYGNFYLPAGIYYDSVSDFLYIADTGNHRIVKAKIDGTGWVNIANPVETIFETQSDDMKLEFSAQENLLRFYPRKSDQGHVMTSAFLDWEPDEWHALSLSYDQTLGTADLYIDNVLNVSHTFSTSWTPPSFGQYFYVGSDKDGTYSSAWKGPLDELTITQDTDLYDSSGSFVTNEITPSTNGTLSWNEISISQTLNSGTVTYDVLDGDTADGGVAIAGFSTLSANGSGKISLKPFLFNL</sequence>
<evidence type="ECO:0000313" key="3">
    <source>
        <dbReference type="EMBL" id="PIZ43767.1"/>
    </source>
</evidence>
<dbReference type="InterPro" id="IPR011042">
    <property type="entry name" value="6-blade_b-propeller_TolB-like"/>
</dbReference>
<comment type="caution">
    <text evidence="3">The sequence shown here is derived from an EMBL/GenBank/DDBJ whole genome shotgun (WGS) entry which is preliminary data.</text>
</comment>
<dbReference type="Proteomes" id="UP000229915">
    <property type="component" value="Unassembled WGS sequence"/>
</dbReference>
<dbReference type="SUPFAM" id="SSF49899">
    <property type="entry name" value="Concanavalin A-like lectins/glucanases"/>
    <property type="match status" value="1"/>
</dbReference>
<gene>
    <name evidence="3" type="ORF">COY33_00950</name>
</gene>
<evidence type="ECO:0000256" key="2">
    <source>
        <dbReference type="PROSITE-ProRule" id="PRU00504"/>
    </source>
</evidence>
<organism evidence="3 4">
    <name type="scientific">candidate division WWE3 bacterium CG_4_10_14_0_2_um_filter_42_7</name>
    <dbReference type="NCBI Taxonomy" id="1975073"/>
    <lineage>
        <taxon>Bacteria</taxon>
        <taxon>Katanobacteria</taxon>
    </lineage>
</organism>
<dbReference type="Gene3D" id="2.120.10.30">
    <property type="entry name" value="TolB, C-terminal domain"/>
    <property type="match status" value="1"/>
</dbReference>
<name>A0A2M7TEP4_UNCKA</name>
<dbReference type="AlphaFoldDB" id="A0A2M7TEP4"/>
<feature type="repeat" description="NHL" evidence="2">
    <location>
        <begin position="196"/>
        <end position="239"/>
    </location>
</feature>
<evidence type="ECO:0000313" key="4">
    <source>
        <dbReference type="Proteomes" id="UP000229915"/>
    </source>
</evidence>
<dbReference type="Gene3D" id="2.60.120.200">
    <property type="match status" value="1"/>
</dbReference>
<dbReference type="InterPro" id="IPR001258">
    <property type="entry name" value="NHL_repeat"/>
</dbReference>